<evidence type="ECO:0000256" key="7">
    <source>
        <dbReference type="ARBA" id="ARBA00023033"/>
    </source>
</evidence>
<dbReference type="InterPro" id="IPR002401">
    <property type="entry name" value="Cyt_P450_E_grp-I"/>
</dbReference>
<evidence type="ECO:0000256" key="1">
    <source>
        <dbReference type="ARBA" id="ARBA00001971"/>
    </source>
</evidence>
<dbReference type="InterPro" id="IPR036396">
    <property type="entry name" value="Cyt_P450_sf"/>
</dbReference>
<organism evidence="11">
    <name type="scientific">Oppiella nova</name>
    <dbReference type="NCBI Taxonomy" id="334625"/>
    <lineage>
        <taxon>Eukaryota</taxon>
        <taxon>Metazoa</taxon>
        <taxon>Ecdysozoa</taxon>
        <taxon>Arthropoda</taxon>
        <taxon>Chelicerata</taxon>
        <taxon>Arachnida</taxon>
        <taxon>Acari</taxon>
        <taxon>Acariformes</taxon>
        <taxon>Sarcoptiformes</taxon>
        <taxon>Oribatida</taxon>
        <taxon>Brachypylina</taxon>
        <taxon>Oppioidea</taxon>
        <taxon>Oppiidae</taxon>
        <taxon>Oppiella</taxon>
    </lineage>
</organism>
<dbReference type="GO" id="GO:0005506">
    <property type="term" value="F:iron ion binding"/>
    <property type="evidence" value="ECO:0007669"/>
    <property type="project" value="InterPro"/>
</dbReference>
<dbReference type="EMBL" id="CAJPVJ010016206">
    <property type="protein sequence ID" value="CAG2176146.1"/>
    <property type="molecule type" value="Genomic_DNA"/>
</dbReference>
<evidence type="ECO:0000256" key="4">
    <source>
        <dbReference type="ARBA" id="ARBA00022617"/>
    </source>
</evidence>
<feature type="binding site" description="axial binding residue" evidence="9">
    <location>
        <position position="393"/>
    </location>
    <ligand>
        <name>heme</name>
        <dbReference type="ChEBI" id="CHEBI:30413"/>
    </ligand>
    <ligandPart>
        <name>Fe</name>
        <dbReference type="ChEBI" id="CHEBI:18248"/>
    </ligandPart>
</feature>
<evidence type="ECO:0000256" key="5">
    <source>
        <dbReference type="ARBA" id="ARBA00022824"/>
    </source>
</evidence>
<reference evidence="11" key="1">
    <citation type="submission" date="2020-11" db="EMBL/GenBank/DDBJ databases">
        <authorList>
            <person name="Tran Van P."/>
        </authorList>
    </citation>
    <scope>NUCLEOTIDE SEQUENCE</scope>
</reference>
<keyword evidence="6 9" id="KW-0408">Iron</keyword>
<dbReference type="PANTHER" id="PTHR24291">
    <property type="entry name" value="CYTOCHROME P450 FAMILY 4"/>
    <property type="match status" value="1"/>
</dbReference>
<evidence type="ECO:0008006" key="13">
    <source>
        <dbReference type="Google" id="ProtNLM"/>
    </source>
</evidence>
<evidence type="ECO:0000313" key="11">
    <source>
        <dbReference type="EMBL" id="CAD7658960.1"/>
    </source>
</evidence>
<dbReference type="GO" id="GO:0004497">
    <property type="term" value="F:monooxygenase activity"/>
    <property type="evidence" value="ECO:0007669"/>
    <property type="project" value="UniProtKB-KW"/>
</dbReference>
<name>A0A7R9QW35_9ACAR</name>
<keyword evidence="4 9" id="KW-0349">Heme</keyword>
<evidence type="ECO:0000256" key="6">
    <source>
        <dbReference type="ARBA" id="ARBA00023004"/>
    </source>
</evidence>
<dbReference type="GO" id="GO:0020037">
    <property type="term" value="F:heme binding"/>
    <property type="evidence" value="ECO:0007669"/>
    <property type="project" value="InterPro"/>
</dbReference>
<evidence type="ECO:0000256" key="8">
    <source>
        <dbReference type="ARBA" id="ARBA00023136"/>
    </source>
</evidence>
<dbReference type="Gene3D" id="1.10.630.10">
    <property type="entry name" value="Cytochrome P450"/>
    <property type="match status" value="1"/>
</dbReference>
<gene>
    <name evidence="11" type="ORF">ONB1V03_LOCUS15580</name>
</gene>
<comment type="similarity">
    <text evidence="3 10">Belongs to the cytochrome P450 family.</text>
</comment>
<evidence type="ECO:0000313" key="12">
    <source>
        <dbReference type="Proteomes" id="UP000728032"/>
    </source>
</evidence>
<dbReference type="AlphaFoldDB" id="A0A7R9QW35"/>
<keyword evidence="7 10" id="KW-0503">Monooxygenase</keyword>
<dbReference type="Proteomes" id="UP000728032">
    <property type="component" value="Unassembled WGS sequence"/>
</dbReference>
<accession>A0A7R9QW35</accession>
<proteinExistence type="inferred from homology"/>
<evidence type="ECO:0000256" key="2">
    <source>
        <dbReference type="ARBA" id="ARBA00004586"/>
    </source>
</evidence>
<dbReference type="InterPro" id="IPR050196">
    <property type="entry name" value="Cytochrome_P450_Monoox"/>
</dbReference>
<comment type="cofactor">
    <cofactor evidence="1 9">
        <name>heme</name>
        <dbReference type="ChEBI" id="CHEBI:30413"/>
    </cofactor>
</comment>
<keyword evidence="5" id="KW-0256">Endoplasmic reticulum</keyword>
<dbReference type="InterPro" id="IPR001128">
    <property type="entry name" value="Cyt_P450"/>
</dbReference>
<dbReference type="PRINTS" id="PR00385">
    <property type="entry name" value="P450"/>
</dbReference>
<dbReference type="EMBL" id="OC931031">
    <property type="protein sequence ID" value="CAD7658960.1"/>
    <property type="molecule type" value="Genomic_DNA"/>
</dbReference>
<dbReference type="PANTHER" id="PTHR24291:SF189">
    <property type="entry name" value="CYTOCHROME P450 4C3-RELATED"/>
    <property type="match status" value="1"/>
</dbReference>
<evidence type="ECO:0000256" key="9">
    <source>
        <dbReference type="PIRSR" id="PIRSR602401-1"/>
    </source>
</evidence>
<keyword evidence="9 10" id="KW-0479">Metal-binding</keyword>
<evidence type="ECO:0000256" key="10">
    <source>
        <dbReference type="RuleBase" id="RU000461"/>
    </source>
</evidence>
<dbReference type="PRINTS" id="PR00463">
    <property type="entry name" value="EP450I"/>
</dbReference>
<dbReference type="GO" id="GO:0005789">
    <property type="term" value="C:endoplasmic reticulum membrane"/>
    <property type="evidence" value="ECO:0007669"/>
    <property type="project" value="UniProtKB-SubCell"/>
</dbReference>
<keyword evidence="12" id="KW-1185">Reference proteome</keyword>
<evidence type="ECO:0000256" key="3">
    <source>
        <dbReference type="ARBA" id="ARBA00010617"/>
    </source>
</evidence>
<dbReference type="InterPro" id="IPR017972">
    <property type="entry name" value="Cyt_P450_CS"/>
</dbReference>
<dbReference type="OrthoDB" id="6433301at2759"/>
<dbReference type="GO" id="GO:0016705">
    <property type="term" value="F:oxidoreductase activity, acting on paired donors, with incorporation or reduction of molecular oxygen"/>
    <property type="evidence" value="ECO:0007669"/>
    <property type="project" value="InterPro"/>
</dbReference>
<dbReference type="Pfam" id="PF00067">
    <property type="entry name" value="p450"/>
    <property type="match status" value="1"/>
</dbReference>
<dbReference type="PROSITE" id="PS00086">
    <property type="entry name" value="CYTOCHROME_P450"/>
    <property type="match status" value="1"/>
</dbReference>
<protein>
    <recommendedName>
        <fullName evidence="13">Cytochrome P450</fullName>
    </recommendedName>
</protein>
<sequence>MYDKYGLFRIQLGPSPVVVLFKHHTVDALLTSNTNIEKSEQYMFLLEWLGEGLLTSTGAKWKGRRKLLTPAFHFKILDDFIPIMCEQSDILVQKLMRESSKPYIDIREPITQCTLDVICETAMGVSIGAQLGKNTEYVNAIHNMGEILMKRVFSPWIWSDFVFYRTGMGRLFATSLKILHTFTRNVINDRKSQLMSAKTDTNNDSLKSDDNMYLSDKRRKRLAFMDLLLEHHMKDNALTIDDIREEVDTFMFEGHDTTSVSLGWTLYLLGRHPDVQNLIHEELSEIFGDDIHRDITTDDLSKMSYLECVLKESLRMYPSVPFIGRKLTEDLNCGDDYVVPKGTNVFLFIERMHFDSNVFPDPLHFKPERFRDESTGNINAYSYVPFSAGARSCIGKRFAVNEEKIILAKICLNFRFESMDPIDKIQVSSEMVFRAKDALNIKFIPKYKQNL</sequence>
<keyword evidence="8" id="KW-0472">Membrane</keyword>
<keyword evidence="10" id="KW-0560">Oxidoreductase</keyword>
<dbReference type="SUPFAM" id="SSF48264">
    <property type="entry name" value="Cytochrome P450"/>
    <property type="match status" value="1"/>
</dbReference>
<comment type="subcellular location">
    <subcellularLocation>
        <location evidence="2">Endoplasmic reticulum membrane</location>
    </subcellularLocation>
</comment>
<dbReference type="CDD" id="cd20628">
    <property type="entry name" value="CYP4"/>
    <property type="match status" value="1"/>
</dbReference>